<sequence>MIRELSIQNFKSLENVKIELGKINVLVGPNGSGKTAIIESLLLIRNLVSKILGMSPFGLWWGYDNVVFSKDLGRNIVIEINSDEFYYLLEVHRERFVKEILMMKDLNLERSEDKVIINNEEYKGLNEEYSALNLVNLARLPRDKVMVLNSVYNFLTGIMVLRVDPYEAISPIHASEITAIDINGRGMVKVLHNLYSEGNLPGYIDEFLKEEGYSISFKLSDEGNVILYVNDHGVIVPPPSVPSGLIKMLTIMTALALKPKILAIDEVENSLHLKYIERLLDVFDYFSNDTQIILSTHSPAVIDLVKPSYLVLVSKEGLSTKVRRVNKKDEELKEFLVKNGITLSDAYFYGAI</sequence>
<dbReference type="InterPro" id="IPR003959">
    <property type="entry name" value="ATPase_AAA_core"/>
</dbReference>
<dbReference type="RefSeq" id="WP_010979163.1">
    <property type="nucleotide sequence ID" value="NZ_BAABQO010000022.1"/>
</dbReference>
<dbReference type="Gene3D" id="3.40.50.300">
    <property type="entry name" value="P-loop containing nucleotide triphosphate hydrolases"/>
    <property type="match status" value="2"/>
</dbReference>
<dbReference type="GO" id="GO:0005524">
    <property type="term" value="F:ATP binding"/>
    <property type="evidence" value="ECO:0007669"/>
    <property type="project" value="InterPro"/>
</dbReference>
<dbReference type="PIRSF" id="PIRSF029347">
    <property type="entry name" value="RecF"/>
    <property type="match status" value="1"/>
</dbReference>
<evidence type="ECO:0000259" key="1">
    <source>
        <dbReference type="SMART" id="SM00382"/>
    </source>
</evidence>
<comment type="caution">
    <text evidence="2">The sequence shown here is derived from an EMBL/GenBank/DDBJ whole genome shotgun (WGS) entry which is preliminary data.</text>
</comment>
<dbReference type="PANTHER" id="PTHR43581">
    <property type="entry name" value="ATP/GTP PHOSPHATASE"/>
    <property type="match status" value="1"/>
</dbReference>
<gene>
    <name evidence="2" type="ORF">HA332_01165</name>
</gene>
<organism evidence="2 3">
    <name type="scientific">Sulfurisphaera tokodaii</name>
    <dbReference type="NCBI Taxonomy" id="111955"/>
    <lineage>
        <taxon>Archaea</taxon>
        <taxon>Thermoproteota</taxon>
        <taxon>Thermoprotei</taxon>
        <taxon>Sulfolobales</taxon>
        <taxon>Sulfolobaceae</taxon>
        <taxon>Sulfurisphaera</taxon>
    </lineage>
</organism>
<protein>
    <submittedName>
        <fullName evidence="2">AAA family ATPase</fullName>
    </submittedName>
</protein>
<accession>A0A832TEL5</accession>
<dbReference type="EMBL" id="DUJO01000004">
    <property type="protein sequence ID" value="HII73030.1"/>
    <property type="molecule type" value="Genomic_DNA"/>
</dbReference>
<dbReference type="SUPFAM" id="SSF52540">
    <property type="entry name" value="P-loop containing nucleoside triphosphate hydrolases"/>
    <property type="match status" value="1"/>
</dbReference>
<evidence type="ECO:0000313" key="3">
    <source>
        <dbReference type="Proteomes" id="UP000646844"/>
    </source>
</evidence>
<dbReference type="SMART" id="SM00382">
    <property type="entry name" value="AAA"/>
    <property type="match status" value="1"/>
</dbReference>
<dbReference type="InterPro" id="IPR051396">
    <property type="entry name" value="Bact_Antivir_Def_Nuclease"/>
</dbReference>
<feature type="domain" description="AAA+ ATPase" evidence="1">
    <location>
        <begin position="20"/>
        <end position="317"/>
    </location>
</feature>
<dbReference type="InterPro" id="IPR003593">
    <property type="entry name" value="AAA+_ATPase"/>
</dbReference>
<dbReference type="Proteomes" id="UP000646844">
    <property type="component" value="Unassembled WGS sequence"/>
</dbReference>
<dbReference type="InterPro" id="IPR027417">
    <property type="entry name" value="P-loop_NTPase"/>
</dbReference>
<evidence type="ECO:0000313" key="2">
    <source>
        <dbReference type="EMBL" id="HII73030.1"/>
    </source>
</evidence>
<dbReference type="GeneID" id="1459136"/>
<dbReference type="InterPro" id="IPR014555">
    <property type="entry name" value="RecF-like"/>
</dbReference>
<dbReference type="PANTHER" id="PTHR43581:SF4">
    <property type="entry name" value="ATP_GTP PHOSPHATASE"/>
    <property type="match status" value="1"/>
</dbReference>
<name>A0A832TEL5_9CREN</name>
<dbReference type="Pfam" id="PF13304">
    <property type="entry name" value="AAA_21"/>
    <property type="match status" value="1"/>
</dbReference>
<dbReference type="OMA" id="EDSMHAR"/>
<proteinExistence type="predicted"/>
<dbReference type="GO" id="GO:0016887">
    <property type="term" value="F:ATP hydrolysis activity"/>
    <property type="evidence" value="ECO:0007669"/>
    <property type="project" value="InterPro"/>
</dbReference>
<dbReference type="AlphaFoldDB" id="A0A832TEL5"/>
<dbReference type="CDD" id="cd00267">
    <property type="entry name" value="ABC_ATPase"/>
    <property type="match status" value="1"/>
</dbReference>
<reference evidence="2" key="1">
    <citation type="journal article" date="2020" name="bioRxiv">
        <title>A rank-normalized archaeal taxonomy based on genome phylogeny resolves widespread incomplete and uneven classifications.</title>
        <authorList>
            <person name="Rinke C."/>
            <person name="Chuvochina M."/>
            <person name="Mussig A.J."/>
            <person name="Chaumeil P.-A."/>
            <person name="Waite D.W."/>
            <person name="Whitman W.B."/>
            <person name="Parks D.H."/>
            <person name="Hugenholtz P."/>
        </authorList>
    </citation>
    <scope>NUCLEOTIDE SEQUENCE</scope>
    <source>
        <strain evidence="2">UBA8838</strain>
    </source>
</reference>